<gene>
    <name evidence="2" type="ORF">UFOPK4180_00239</name>
</gene>
<dbReference type="CDD" id="cd00093">
    <property type="entry name" value="HTH_XRE"/>
    <property type="match status" value="1"/>
</dbReference>
<accession>A0A6J6AD49</accession>
<dbReference type="Pfam" id="PF21179">
    <property type="entry name" value="BldD-like_C"/>
    <property type="match status" value="1"/>
</dbReference>
<dbReference type="InterPro" id="IPR038099">
    <property type="entry name" value="BldD-like_C_sf"/>
</dbReference>
<sequence>MNPDSATIESISARLRSIRNARGWSLSDVESISDGKVKAVVLGSYERGTRSLSVRRALQIAEIYNVPISSLFSDKSATPAPTKERVVLDLRAISRKFEDTRNQYFNRYEALARFTGSLVQARQDWNGEVLSMREGDVAILALILNLEASEILQWLDSERILLIARR</sequence>
<name>A0A6J6AD49_9ZZZZ</name>
<dbReference type="GO" id="GO:0045892">
    <property type="term" value="P:negative regulation of DNA-templated transcription"/>
    <property type="evidence" value="ECO:0007669"/>
    <property type="project" value="InterPro"/>
</dbReference>
<feature type="domain" description="HTH cro/C1-type" evidence="1">
    <location>
        <begin position="15"/>
        <end position="71"/>
    </location>
</feature>
<dbReference type="Gene3D" id="1.10.10.1930">
    <property type="match status" value="1"/>
</dbReference>
<dbReference type="InterPro" id="IPR037664">
    <property type="entry name" value="BldD_C"/>
</dbReference>
<dbReference type="AlphaFoldDB" id="A0A6J6AD49"/>
<dbReference type="EMBL" id="CAESPC010000020">
    <property type="protein sequence ID" value="CAB4366651.1"/>
    <property type="molecule type" value="Genomic_DNA"/>
</dbReference>
<dbReference type="InterPro" id="IPR001387">
    <property type="entry name" value="Cro/C1-type_HTH"/>
</dbReference>
<dbReference type="InterPro" id="IPR010982">
    <property type="entry name" value="Lambda_DNA-bd_dom_sf"/>
</dbReference>
<dbReference type="PROSITE" id="PS50943">
    <property type="entry name" value="HTH_CROC1"/>
    <property type="match status" value="1"/>
</dbReference>
<evidence type="ECO:0000313" key="2">
    <source>
        <dbReference type="EMBL" id="CAB4366651.1"/>
    </source>
</evidence>
<dbReference type="Pfam" id="PF01381">
    <property type="entry name" value="HTH_3"/>
    <property type="match status" value="1"/>
</dbReference>
<reference evidence="2" key="1">
    <citation type="submission" date="2020-05" db="EMBL/GenBank/DDBJ databases">
        <authorList>
            <person name="Chiriac C."/>
            <person name="Salcher M."/>
            <person name="Ghai R."/>
            <person name="Kavagutti S V."/>
        </authorList>
    </citation>
    <scope>NUCLEOTIDE SEQUENCE</scope>
</reference>
<dbReference type="Gene3D" id="1.10.260.40">
    <property type="entry name" value="lambda repressor-like DNA-binding domains"/>
    <property type="match status" value="1"/>
</dbReference>
<organism evidence="2">
    <name type="scientific">freshwater metagenome</name>
    <dbReference type="NCBI Taxonomy" id="449393"/>
    <lineage>
        <taxon>unclassified sequences</taxon>
        <taxon>metagenomes</taxon>
        <taxon>ecological metagenomes</taxon>
    </lineage>
</organism>
<dbReference type="SUPFAM" id="SSF47413">
    <property type="entry name" value="lambda repressor-like DNA-binding domains"/>
    <property type="match status" value="1"/>
</dbReference>
<dbReference type="GO" id="GO:0003677">
    <property type="term" value="F:DNA binding"/>
    <property type="evidence" value="ECO:0007669"/>
    <property type="project" value="InterPro"/>
</dbReference>
<proteinExistence type="predicted"/>
<dbReference type="SMART" id="SM00530">
    <property type="entry name" value="HTH_XRE"/>
    <property type="match status" value="1"/>
</dbReference>
<protein>
    <submittedName>
        <fullName evidence="2">Unannotated protein</fullName>
    </submittedName>
</protein>
<evidence type="ECO:0000259" key="1">
    <source>
        <dbReference type="PROSITE" id="PS50943"/>
    </source>
</evidence>